<dbReference type="GO" id="GO:0035438">
    <property type="term" value="F:cyclic-di-GMP binding"/>
    <property type="evidence" value="ECO:0007669"/>
    <property type="project" value="InterPro"/>
</dbReference>
<dbReference type="AlphaFoldDB" id="A0A6P1ZQ80"/>
<evidence type="ECO:0000313" key="2">
    <source>
        <dbReference type="EMBL" id="TVM36667.1"/>
    </source>
</evidence>
<dbReference type="Gene3D" id="2.40.10.220">
    <property type="entry name" value="predicted glycosyltransferase like domains"/>
    <property type="match status" value="1"/>
</dbReference>
<sequence length="193" mass="21893">MYRRQPWSASSACNVVIDSGNRRSSCNPRAWNAVCAKLFLPLLECLHIARHFRTAPIAKESSMAEKNSDLSSEELTTTEKITTTRKSFRVPVNDPFTLTVKIGDESFGAFDVVEGGVGVFQSRRNLFSIGEEIDNITLLFRGEPLAMQGRVVHISRDEDNTFRYGVQFTKLDPETEDKLVSFVSRTREDYFQE</sequence>
<protein>
    <recommendedName>
        <fullName evidence="1">PilZ domain-containing protein</fullName>
    </recommendedName>
</protein>
<dbReference type="EMBL" id="QMIF01000001">
    <property type="protein sequence ID" value="TVM36667.1"/>
    <property type="molecule type" value="Genomic_DNA"/>
</dbReference>
<evidence type="ECO:0000313" key="3">
    <source>
        <dbReference type="Proteomes" id="UP000434052"/>
    </source>
</evidence>
<organism evidence="2 3">
    <name type="scientific">Oceanidesulfovibrio marinus</name>
    <dbReference type="NCBI Taxonomy" id="370038"/>
    <lineage>
        <taxon>Bacteria</taxon>
        <taxon>Pseudomonadati</taxon>
        <taxon>Thermodesulfobacteriota</taxon>
        <taxon>Desulfovibrionia</taxon>
        <taxon>Desulfovibrionales</taxon>
        <taxon>Desulfovibrionaceae</taxon>
        <taxon>Oceanidesulfovibrio</taxon>
    </lineage>
</organism>
<accession>A0A6P1ZQ80</accession>
<name>A0A6P1ZQ80_9BACT</name>
<proteinExistence type="predicted"/>
<dbReference type="InterPro" id="IPR009875">
    <property type="entry name" value="PilZ_domain"/>
</dbReference>
<dbReference type="Pfam" id="PF07238">
    <property type="entry name" value="PilZ"/>
    <property type="match status" value="1"/>
</dbReference>
<reference evidence="2 3" key="1">
    <citation type="submission" date="2018-06" db="EMBL/GenBank/DDBJ databases">
        <title>Complete genome of Desulfovibrio marinus P48SEP.</title>
        <authorList>
            <person name="Crispim J.S."/>
            <person name="Vidigal P.M.P."/>
            <person name="Silva L.C.F."/>
            <person name="Araujo L.C."/>
            <person name="Laguardia C.N."/>
            <person name="Dias R.S."/>
            <person name="Sousa M.P."/>
            <person name="Paula S.O."/>
            <person name="Silva C."/>
        </authorList>
    </citation>
    <scope>NUCLEOTIDE SEQUENCE [LARGE SCALE GENOMIC DNA]</scope>
    <source>
        <strain evidence="2 3">P48SEP</strain>
    </source>
</reference>
<feature type="domain" description="PilZ" evidence="1">
    <location>
        <begin position="84"/>
        <end position="183"/>
    </location>
</feature>
<evidence type="ECO:0000259" key="1">
    <source>
        <dbReference type="Pfam" id="PF07238"/>
    </source>
</evidence>
<dbReference type="Proteomes" id="UP000434052">
    <property type="component" value="Unassembled WGS sequence"/>
</dbReference>
<gene>
    <name evidence="2" type="ORF">DQK91_01735</name>
</gene>
<dbReference type="OrthoDB" id="5458974at2"/>
<comment type="caution">
    <text evidence="2">The sequence shown here is derived from an EMBL/GenBank/DDBJ whole genome shotgun (WGS) entry which is preliminary data.</text>
</comment>